<evidence type="ECO:0000256" key="3">
    <source>
        <dbReference type="ARBA" id="ARBA00009155"/>
    </source>
</evidence>
<dbReference type="VEuPathDB" id="VectorBase:ASTE008257"/>
<evidence type="ECO:0000313" key="15">
    <source>
        <dbReference type="EnsemblMetazoa" id="ASTEI06798-PA"/>
    </source>
</evidence>
<dbReference type="InterPro" id="IPR003029">
    <property type="entry name" value="S1_domain"/>
</dbReference>
<dbReference type="Proteomes" id="UP000076408">
    <property type="component" value="Unassembled WGS sequence"/>
</dbReference>
<dbReference type="SUPFAM" id="SSF110324">
    <property type="entry name" value="Ribosomal L27 protein-like"/>
    <property type="match status" value="1"/>
</dbReference>
<evidence type="ECO:0000256" key="12">
    <source>
        <dbReference type="ARBA" id="ARBA00071123"/>
    </source>
</evidence>
<dbReference type="GO" id="GO:0003723">
    <property type="term" value="F:RNA binding"/>
    <property type="evidence" value="ECO:0007669"/>
    <property type="project" value="UniProtKB-KW"/>
</dbReference>
<dbReference type="GO" id="GO:0005730">
    <property type="term" value="C:nucleolus"/>
    <property type="evidence" value="ECO:0007669"/>
    <property type="project" value="UniProtKB-SubCell"/>
</dbReference>
<keyword evidence="7" id="KW-0271">Exosome</keyword>
<evidence type="ECO:0000256" key="7">
    <source>
        <dbReference type="ARBA" id="ARBA00022835"/>
    </source>
</evidence>
<keyword evidence="8" id="KW-0694">RNA-binding</keyword>
<dbReference type="GO" id="GO:0071051">
    <property type="term" value="P:poly(A)-dependent snoRNA 3'-end processing"/>
    <property type="evidence" value="ECO:0007669"/>
    <property type="project" value="TreeGrafter"/>
</dbReference>
<dbReference type="GO" id="GO:0071038">
    <property type="term" value="P:TRAMP-dependent tRNA surveillance pathway"/>
    <property type="evidence" value="ECO:0007669"/>
    <property type="project" value="TreeGrafter"/>
</dbReference>
<comment type="subunit">
    <text evidence="11">Component of the RNA exosome core complex (Exo-9), composed of EXOSC1, EXOSC2, EXOSC3, EXOSC4, EXOSC5, EXOSC6, EXOSC7, EXOSC8 and EXOSC9; within the complex interacts with EXOSC4 and EXOSC7. The catalytically inactive RNA exosome core complex (Exo-9) associates with the catalytic subunit EXOSC10/RRP6. Exo-9 may associate with DIS3 to form the nucleolar exosome complex, or DIS3L to form the cytoplasmic exosome complex. Exo-9 is formed by a hexameric base ring consisting of the heterodimers EXOSC4-EXOSC9, EXOSC5-EXOSC8 and EXOSC6-EXOSC7, and a cap ring consisting of EXOSC1, EXOSC2 and EXOSC3. The RNA exosome complex associates with cofactors C1D/RRP47, MPHOSPH6/MPP6 and MTREX/MTR4. Interacts with GTPBP1. Interacts with ZFP36L1 (via N-terminus).</text>
</comment>
<dbReference type="SUPFAM" id="SSF54791">
    <property type="entry name" value="Eukaryotic type KH-domain (KH-domain type I)"/>
    <property type="match status" value="1"/>
</dbReference>
<keyword evidence="16" id="KW-1185">Reference proteome</keyword>
<keyword evidence="6" id="KW-0597">Phosphoprotein</keyword>
<dbReference type="Pfam" id="PF15985">
    <property type="entry name" value="KH_6"/>
    <property type="match status" value="1"/>
</dbReference>
<dbReference type="EnsemblMetazoa" id="ASTEI06798-RA">
    <property type="protein sequence ID" value="ASTEI06798-PA"/>
    <property type="gene ID" value="ASTEI06798"/>
</dbReference>
<evidence type="ECO:0000256" key="4">
    <source>
        <dbReference type="ARBA" id="ARBA00022490"/>
    </source>
</evidence>
<evidence type="ECO:0000259" key="14">
    <source>
        <dbReference type="PROSITE" id="PS50126"/>
    </source>
</evidence>
<comment type="similarity">
    <text evidence="3">Belongs to the RRP4 family.</text>
</comment>
<keyword evidence="9" id="KW-0539">Nucleus</keyword>
<reference evidence="15" key="2">
    <citation type="submission" date="2020-05" db="UniProtKB">
        <authorList>
            <consortium name="EnsemblMetazoa"/>
        </authorList>
    </citation>
    <scope>IDENTIFICATION</scope>
    <source>
        <strain evidence="15">Indian</strain>
    </source>
</reference>
<dbReference type="InterPro" id="IPR012340">
    <property type="entry name" value="NA-bd_OB-fold"/>
</dbReference>
<organism evidence="15 16">
    <name type="scientific">Anopheles stephensi</name>
    <name type="common">Indo-Pakistan malaria mosquito</name>
    <dbReference type="NCBI Taxonomy" id="30069"/>
    <lineage>
        <taxon>Eukaryota</taxon>
        <taxon>Metazoa</taxon>
        <taxon>Ecdysozoa</taxon>
        <taxon>Arthropoda</taxon>
        <taxon>Hexapoda</taxon>
        <taxon>Insecta</taxon>
        <taxon>Pterygota</taxon>
        <taxon>Neoptera</taxon>
        <taxon>Endopterygota</taxon>
        <taxon>Diptera</taxon>
        <taxon>Nematocera</taxon>
        <taxon>Culicoidea</taxon>
        <taxon>Culicidae</taxon>
        <taxon>Anophelinae</taxon>
        <taxon>Anopheles</taxon>
    </lineage>
</organism>
<dbReference type="InterPro" id="IPR026699">
    <property type="entry name" value="Exosome_RNA_bind1/RRP40/RRP4"/>
</dbReference>
<dbReference type="GO" id="GO:0010468">
    <property type="term" value="P:regulation of gene expression"/>
    <property type="evidence" value="ECO:0007669"/>
    <property type="project" value="UniProtKB-ARBA"/>
</dbReference>
<dbReference type="SMART" id="SM00316">
    <property type="entry name" value="S1"/>
    <property type="match status" value="1"/>
</dbReference>
<dbReference type="PANTHER" id="PTHR21321:SF4">
    <property type="entry name" value="EXOSOME COMPLEX COMPONENT RRP4"/>
    <property type="match status" value="1"/>
</dbReference>
<dbReference type="Pfam" id="PF21266">
    <property type="entry name" value="S1_RRP4"/>
    <property type="match status" value="1"/>
</dbReference>
<dbReference type="STRING" id="30069.A0A182YEB2"/>
<sequence>MNYMPIVRLASDRVNIPLFADDGPNQRLFTPGEVVTTQQGFMRGHGTYMEDDAIKSSVAGVMVQVNKLITVKALKGRYVGEIGDVIVARVTEVQEKRWKVDTNSRLDSVLLLSSVNLPGGELRRRGVEDEKQMRKYLQEGDLISAEVQNVHSDGVLSLHTRSLKYGKLSQGILVKVFPSLIQRRKTHFHNLPCGASIILGNNGFIWISPIMNSEGEGSGGGFTQNLDDVVTKEDRKTIARLRNCILALAHCKIMLYDTSILYAYEESLKYETPELLNPECMADVAFLTQHRLRSLEV</sequence>
<dbReference type="OrthoDB" id="1650at2759"/>
<dbReference type="GO" id="GO:0000177">
    <property type="term" value="C:cytoplasmic exosome (RNase complex)"/>
    <property type="evidence" value="ECO:0007669"/>
    <property type="project" value="TreeGrafter"/>
</dbReference>
<dbReference type="PROSITE" id="PS50126">
    <property type="entry name" value="S1"/>
    <property type="match status" value="1"/>
</dbReference>
<evidence type="ECO:0000256" key="10">
    <source>
        <dbReference type="ARBA" id="ARBA00032383"/>
    </source>
</evidence>
<dbReference type="PANTHER" id="PTHR21321">
    <property type="entry name" value="PNAS-3 RELATED"/>
    <property type="match status" value="1"/>
</dbReference>
<dbReference type="CDD" id="cd22525">
    <property type="entry name" value="KH-I_Rrp4_eukar"/>
    <property type="match status" value="1"/>
</dbReference>
<dbReference type="Pfam" id="PF14382">
    <property type="entry name" value="ECR1_N"/>
    <property type="match status" value="1"/>
</dbReference>
<evidence type="ECO:0000313" key="16">
    <source>
        <dbReference type="Proteomes" id="UP000076408"/>
    </source>
</evidence>
<dbReference type="OMA" id="GVNGFIW"/>
<dbReference type="GeneID" id="118508201"/>
<dbReference type="GO" id="GO:0034475">
    <property type="term" value="P:U4 snRNA 3'-end processing"/>
    <property type="evidence" value="ECO:0007669"/>
    <property type="project" value="TreeGrafter"/>
</dbReference>
<dbReference type="InterPro" id="IPR048565">
    <property type="entry name" value="S1_RRP4"/>
</dbReference>
<keyword evidence="5" id="KW-0698">rRNA processing</keyword>
<evidence type="ECO:0000256" key="2">
    <source>
        <dbReference type="ARBA" id="ARBA00004604"/>
    </source>
</evidence>
<dbReference type="InterPro" id="IPR004088">
    <property type="entry name" value="KH_dom_type_1"/>
</dbReference>
<dbReference type="AlphaFoldDB" id="A0A182YEB2"/>
<reference evidence="16" key="1">
    <citation type="journal article" date="2014" name="Genome Biol.">
        <title>Genome analysis of a major urban malaria vector mosquito, Anopheles stephensi.</title>
        <authorList>
            <person name="Jiang X."/>
            <person name="Peery A."/>
            <person name="Hall A.B."/>
            <person name="Sharma A."/>
            <person name="Chen X.G."/>
            <person name="Waterhouse R.M."/>
            <person name="Komissarov A."/>
            <person name="Riehle M.M."/>
            <person name="Shouche Y."/>
            <person name="Sharakhova M.V."/>
            <person name="Lawson D."/>
            <person name="Pakpour N."/>
            <person name="Arensburger P."/>
            <person name="Davidson V.L."/>
            <person name="Eiglmeier K."/>
            <person name="Emrich S."/>
            <person name="George P."/>
            <person name="Kennedy R.C."/>
            <person name="Mane S.P."/>
            <person name="Maslen G."/>
            <person name="Oringanje C."/>
            <person name="Qi Y."/>
            <person name="Settlage R."/>
            <person name="Tojo M."/>
            <person name="Tubio J.M."/>
            <person name="Unger M.F."/>
            <person name="Wang B."/>
            <person name="Vernick K.D."/>
            <person name="Ribeiro J.M."/>
            <person name="James A.A."/>
            <person name="Michel K."/>
            <person name="Riehle M.A."/>
            <person name="Luckhart S."/>
            <person name="Sharakhov I.V."/>
            <person name="Tu Z."/>
        </authorList>
    </citation>
    <scope>NUCLEOTIDE SEQUENCE [LARGE SCALE GENOMIC DNA]</scope>
    <source>
        <strain evidence="16">Indian</strain>
    </source>
</reference>
<dbReference type="VEuPathDB" id="VectorBase:ASTEI20_032741"/>
<protein>
    <recommendedName>
        <fullName evidence="12">Exosome complex component RRP4</fullName>
    </recommendedName>
    <alternativeName>
        <fullName evidence="13">Exosome component 2</fullName>
    </alternativeName>
    <alternativeName>
        <fullName evidence="10">Ribosomal RNA-processing protein 4</fullName>
    </alternativeName>
</protein>
<dbReference type="GO" id="GO:0071035">
    <property type="term" value="P:nuclear polyadenylation-dependent rRNA catabolic process"/>
    <property type="evidence" value="ECO:0007669"/>
    <property type="project" value="TreeGrafter"/>
</dbReference>
<dbReference type="CTD" id="37731"/>
<dbReference type="GO" id="GO:0000176">
    <property type="term" value="C:nuclear exosome (RNase complex)"/>
    <property type="evidence" value="ECO:0007669"/>
    <property type="project" value="TreeGrafter"/>
</dbReference>
<dbReference type="RefSeq" id="XP_035903661.1">
    <property type="nucleotide sequence ID" value="XM_036047768.1"/>
</dbReference>
<evidence type="ECO:0000256" key="1">
    <source>
        <dbReference type="ARBA" id="ARBA00004496"/>
    </source>
</evidence>
<dbReference type="VEuPathDB" id="VectorBase:ASTEI06798"/>
<dbReference type="Gene3D" id="2.40.50.140">
    <property type="entry name" value="Nucleic acid-binding proteins"/>
    <property type="match status" value="1"/>
</dbReference>
<accession>A0A182YEB2</accession>
<dbReference type="GO" id="GO:0071034">
    <property type="term" value="P:CUT catabolic process"/>
    <property type="evidence" value="ECO:0007669"/>
    <property type="project" value="TreeGrafter"/>
</dbReference>
<dbReference type="Gene3D" id="2.40.50.100">
    <property type="match status" value="1"/>
</dbReference>
<keyword evidence="4" id="KW-0963">Cytoplasm</keyword>
<feature type="domain" description="S1 motif" evidence="14">
    <location>
        <begin position="83"/>
        <end position="161"/>
    </location>
</feature>
<evidence type="ECO:0000256" key="8">
    <source>
        <dbReference type="ARBA" id="ARBA00022884"/>
    </source>
</evidence>
<evidence type="ECO:0000256" key="6">
    <source>
        <dbReference type="ARBA" id="ARBA00022553"/>
    </source>
</evidence>
<dbReference type="GO" id="GO:0000467">
    <property type="term" value="P:exonucleolytic trimming to generate mature 3'-end of 5.8S rRNA from tricistronic rRNA transcript (SSU-rRNA, 5.8S rRNA, LSU-rRNA)"/>
    <property type="evidence" value="ECO:0007669"/>
    <property type="project" value="TreeGrafter"/>
</dbReference>
<dbReference type="InterPro" id="IPR025721">
    <property type="entry name" value="Exosome_cplx_N_dom"/>
</dbReference>
<comment type="subcellular location">
    <subcellularLocation>
        <location evidence="1">Cytoplasm</location>
    </subcellularLocation>
    <subcellularLocation>
        <location evidence="2">Nucleus</location>
        <location evidence="2">Nucleolus</location>
    </subcellularLocation>
</comment>
<dbReference type="KEGG" id="aste:118508201"/>
<evidence type="ECO:0000256" key="5">
    <source>
        <dbReference type="ARBA" id="ARBA00022552"/>
    </source>
</evidence>
<dbReference type="FunFam" id="2.40.50.100:FF:000022">
    <property type="entry name" value="Exosome complex component RRP4"/>
    <property type="match status" value="1"/>
</dbReference>
<evidence type="ECO:0000256" key="13">
    <source>
        <dbReference type="ARBA" id="ARBA00083627"/>
    </source>
</evidence>
<dbReference type="CDD" id="cd05789">
    <property type="entry name" value="S1_Rrp4"/>
    <property type="match status" value="1"/>
</dbReference>
<dbReference type="FunFam" id="2.40.50.140:FF:000038">
    <property type="entry name" value="Exosome complex component RRP4"/>
    <property type="match status" value="1"/>
</dbReference>
<dbReference type="SUPFAM" id="SSF50249">
    <property type="entry name" value="Nucleic acid-binding proteins"/>
    <property type="match status" value="1"/>
</dbReference>
<evidence type="ECO:0000256" key="9">
    <source>
        <dbReference type="ARBA" id="ARBA00023242"/>
    </source>
</evidence>
<proteinExistence type="inferred from homology"/>
<dbReference type="InterPro" id="IPR036612">
    <property type="entry name" value="KH_dom_type_1_sf"/>
</dbReference>
<evidence type="ECO:0000256" key="11">
    <source>
        <dbReference type="ARBA" id="ARBA00063049"/>
    </source>
</evidence>
<name>A0A182YEB2_ANOST</name>